<dbReference type="EMBL" id="CARXXK010000005">
    <property type="protein sequence ID" value="CAI6369101.1"/>
    <property type="molecule type" value="Genomic_DNA"/>
</dbReference>
<dbReference type="AlphaFoldDB" id="A0AAV0XNY6"/>
<reference evidence="1 2" key="1">
    <citation type="submission" date="2023-01" db="EMBL/GenBank/DDBJ databases">
        <authorList>
            <person name="Whitehead M."/>
        </authorList>
    </citation>
    <scope>NUCLEOTIDE SEQUENCE [LARGE SCALE GENOMIC DNA]</scope>
</reference>
<dbReference type="Gene3D" id="2.60.120.340">
    <property type="entry name" value="Nucleoplasmin core domain"/>
    <property type="match status" value="1"/>
</dbReference>
<gene>
    <name evidence="1" type="ORF">MEUPH1_LOCUS23381</name>
</gene>
<keyword evidence="2" id="KW-1185">Reference proteome</keyword>
<organism evidence="1 2">
    <name type="scientific">Macrosiphum euphorbiae</name>
    <name type="common">potato aphid</name>
    <dbReference type="NCBI Taxonomy" id="13131"/>
    <lineage>
        <taxon>Eukaryota</taxon>
        <taxon>Metazoa</taxon>
        <taxon>Ecdysozoa</taxon>
        <taxon>Arthropoda</taxon>
        <taxon>Hexapoda</taxon>
        <taxon>Insecta</taxon>
        <taxon>Pterygota</taxon>
        <taxon>Neoptera</taxon>
        <taxon>Paraneoptera</taxon>
        <taxon>Hemiptera</taxon>
        <taxon>Sternorrhyncha</taxon>
        <taxon>Aphidomorpha</taxon>
        <taxon>Aphidoidea</taxon>
        <taxon>Aphididae</taxon>
        <taxon>Macrosiphini</taxon>
        <taxon>Macrosiphum</taxon>
    </lineage>
</organism>
<dbReference type="Proteomes" id="UP001160148">
    <property type="component" value="Unassembled WGS sequence"/>
</dbReference>
<name>A0AAV0XNY6_9HEMI</name>
<sequence>MPIDYYKFFSIVLEPNPEYPTRGVQKTFDTWRRYIHFTSAVMDMDFESMLGPATFLPGVHCENVRRWMASKYTLKMNFNGEESVLCHLHVANDFQSNIDVYLPGNTQSAVEFYCEETCRIHLNGKILIP</sequence>
<evidence type="ECO:0000313" key="1">
    <source>
        <dbReference type="EMBL" id="CAI6369101.1"/>
    </source>
</evidence>
<proteinExistence type="predicted"/>
<accession>A0AAV0XNY6</accession>
<evidence type="ECO:0000313" key="2">
    <source>
        <dbReference type="Proteomes" id="UP001160148"/>
    </source>
</evidence>
<comment type="caution">
    <text evidence="1">The sequence shown here is derived from an EMBL/GenBank/DDBJ whole genome shotgun (WGS) entry which is preliminary data.</text>
</comment>
<protein>
    <submittedName>
        <fullName evidence="1">Uncharacterized protein</fullName>
    </submittedName>
</protein>